<dbReference type="SMART" id="SM00220">
    <property type="entry name" value="S_TKc"/>
    <property type="match status" value="1"/>
</dbReference>
<accession>A0AAN7BIP2</accession>
<dbReference type="InterPro" id="IPR011009">
    <property type="entry name" value="Kinase-like_dom_sf"/>
</dbReference>
<organism evidence="2 3">
    <name type="scientific">Podospora fimiseda</name>
    <dbReference type="NCBI Taxonomy" id="252190"/>
    <lineage>
        <taxon>Eukaryota</taxon>
        <taxon>Fungi</taxon>
        <taxon>Dikarya</taxon>
        <taxon>Ascomycota</taxon>
        <taxon>Pezizomycotina</taxon>
        <taxon>Sordariomycetes</taxon>
        <taxon>Sordariomycetidae</taxon>
        <taxon>Sordariales</taxon>
        <taxon>Podosporaceae</taxon>
        <taxon>Podospora</taxon>
    </lineage>
</organism>
<evidence type="ECO:0000313" key="2">
    <source>
        <dbReference type="EMBL" id="KAK4223979.1"/>
    </source>
</evidence>
<dbReference type="Pfam" id="PF00069">
    <property type="entry name" value="Pkinase"/>
    <property type="match status" value="1"/>
</dbReference>
<reference evidence="2" key="1">
    <citation type="journal article" date="2023" name="Mol. Phylogenet. Evol.">
        <title>Genome-scale phylogeny and comparative genomics of the fungal order Sordariales.</title>
        <authorList>
            <person name="Hensen N."/>
            <person name="Bonometti L."/>
            <person name="Westerberg I."/>
            <person name="Brannstrom I.O."/>
            <person name="Guillou S."/>
            <person name="Cros-Aarteil S."/>
            <person name="Calhoun S."/>
            <person name="Haridas S."/>
            <person name="Kuo A."/>
            <person name="Mondo S."/>
            <person name="Pangilinan J."/>
            <person name="Riley R."/>
            <person name="LaButti K."/>
            <person name="Andreopoulos B."/>
            <person name="Lipzen A."/>
            <person name="Chen C."/>
            <person name="Yan M."/>
            <person name="Daum C."/>
            <person name="Ng V."/>
            <person name="Clum A."/>
            <person name="Steindorff A."/>
            <person name="Ohm R.A."/>
            <person name="Martin F."/>
            <person name="Silar P."/>
            <person name="Natvig D.O."/>
            <person name="Lalanne C."/>
            <person name="Gautier V."/>
            <person name="Ament-Velasquez S.L."/>
            <person name="Kruys A."/>
            <person name="Hutchinson M.I."/>
            <person name="Powell A.J."/>
            <person name="Barry K."/>
            <person name="Miller A.N."/>
            <person name="Grigoriev I.V."/>
            <person name="Debuchy R."/>
            <person name="Gladieux P."/>
            <person name="Hiltunen Thoren M."/>
            <person name="Johannesson H."/>
        </authorList>
    </citation>
    <scope>NUCLEOTIDE SEQUENCE</scope>
    <source>
        <strain evidence="2">CBS 990.96</strain>
    </source>
</reference>
<proteinExistence type="predicted"/>
<dbReference type="InterPro" id="IPR000719">
    <property type="entry name" value="Prot_kinase_dom"/>
</dbReference>
<dbReference type="Gene3D" id="1.10.510.10">
    <property type="entry name" value="Transferase(Phosphotransferase) domain 1"/>
    <property type="match status" value="1"/>
</dbReference>
<dbReference type="PANTHER" id="PTHR44167:SF24">
    <property type="entry name" value="SERINE_THREONINE-PROTEIN KINASE CHK2"/>
    <property type="match status" value="1"/>
</dbReference>
<evidence type="ECO:0000313" key="3">
    <source>
        <dbReference type="Proteomes" id="UP001301958"/>
    </source>
</evidence>
<keyword evidence="2" id="KW-0418">Kinase</keyword>
<dbReference type="GO" id="GO:0005524">
    <property type="term" value="F:ATP binding"/>
    <property type="evidence" value="ECO:0007669"/>
    <property type="project" value="InterPro"/>
</dbReference>
<reference evidence="2" key="2">
    <citation type="submission" date="2023-05" db="EMBL/GenBank/DDBJ databases">
        <authorList>
            <consortium name="Lawrence Berkeley National Laboratory"/>
            <person name="Steindorff A."/>
            <person name="Hensen N."/>
            <person name="Bonometti L."/>
            <person name="Westerberg I."/>
            <person name="Brannstrom I.O."/>
            <person name="Guillou S."/>
            <person name="Cros-Aarteil S."/>
            <person name="Calhoun S."/>
            <person name="Haridas S."/>
            <person name="Kuo A."/>
            <person name="Mondo S."/>
            <person name="Pangilinan J."/>
            <person name="Riley R."/>
            <person name="Labutti K."/>
            <person name="Andreopoulos B."/>
            <person name="Lipzen A."/>
            <person name="Chen C."/>
            <person name="Yanf M."/>
            <person name="Daum C."/>
            <person name="Ng V."/>
            <person name="Clum A."/>
            <person name="Ohm R."/>
            <person name="Martin F."/>
            <person name="Silar P."/>
            <person name="Natvig D."/>
            <person name="Lalanne C."/>
            <person name="Gautier V."/>
            <person name="Ament-Velasquez S.L."/>
            <person name="Kruys A."/>
            <person name="Hutchinson M.I."/>
            <person name="Powell A.J."/>
            <person name="Barry K."/>
            <person name="Miller A.N."/>
            <person name="Grigoriev I.V."/>
            <person name="Debuchy R."/>
            <person name="Gladieux P."/>
            <person name="Thoren M.H."/>
            <person name="Johannesson H."/>
        </authorList>
    </citation>
    <scope>NUCLEOTIDE SEQUENCE</scope>
    <source>
        <strain evidence="2">CBS 990.96</strain>
    </source>
</reference>
<evidence type="ECO:0000259" key="1">
    <source>
        <dbReference type="PROSITE" id="PS50011"/>
    </source>
</evidence>
<dbReference type="GO" id="GO:0004674">
    <property type="term" value="F:protein serine/threonine kinase activity"/>
    <property type="evidence" value="ECO:0007669"/>
    <property type="project" value="TreeGrafter"/>
</dbReference>
<dbReference type="CDD" id="cd00180">
    <property type="entry name" value="PKc"/>
    <property type="match status" value="1"/>
</dbReference>
<dbReference type="EMBL" id="MU865407">
    <property type="protein sequence ID" value="KAK4223979.1"/>
    <property type="molecule type" value="Genomic_DNA"/>
</dbReference>
<keyword evidence="3" id="KW-1185">Reference proteome</keyword>
<dbReference type="SUPFAM" id="SSF56112">
    <property type="entry name" value="Protein kinase-like (PK-like)"/>
    <property type="match status" value="1"/>
</dbReference>
<dbReference type="GO" id="GO:0044773">
    <property type="term" value="P:mitotic DNA damage checkpoint signaling"/>
    <property type="evidence" value="ECO:0007669"/>
    <property type="project" value="TreeGrafter"/>
</dbReference>
<dbReference type="Proteomes" id="UP001301958">
    <property type="component" value="Unassembled WGS sequence"/>
</dbReference>
<name>A0AAN7BIP2_9PEZI</name>
<keyword evidence="2" id="KW-0808">Transferase</keyword>
<dbReference type="PANTHER" id="PTHR44167">
    <property type="entry name" value="OVARIAN-SPECIFIC SERINE/THREONINE-PROTEIN KINASE LOK-RELATED"/>
    <property type="match status" value="1"/>
</dbReference>
<dbReference type="AlphaFoldDB" id="A0AAN7BIP2"/>
<sequence length="310" mass="35168">MGTCVVRLPIIFNSTTDLLGQGNAGQVFRVRLPGNRIFALKRFLPSLDRTDFDNEARVLEELEDNPHPCISLPIQSWLEVDSAYIRFPLAETDLFKLIRTTAPPANILTTDENADRFFGRHLAGLCEALRYVHEARIGRQQRRRIGFHHDIKPANISIFPGGVWKLSDFVSGDIRFVGANEEIYNRRPSTWDRLYSAPEFVIEGRVSCPTDIWSLGAVFLEVLVWATLGGDAVQQFHDKRREYGGGRATFWSQDEAVPCLNPTVLKAMENLEARCVGLRPLTVLAEIIRKVLVVDVKDRWTAVKICDYRS</sequence>
<protein>
    <submittedName>
        <fullName evidence="2">Kinase-like domain-containing protein</fullName>
    </submittedName>
</protein>
<dbReference type="PROSITE" id="PS50011">
    <property type="entry name" value="PROTEIN_KINASE_DOM"/>
    <property type="match status" value="1"/>
</dbReference>
<comment type="caution">
    <text evidence="2">The sequence shown here is derived from an EMBL/GenBank/DDBJ whole genome shotgun (WGS) entry which is preliminary data.</text>
</comment>
<feature type="domain" description="Protein kinase" evidence="1">
    <location>
        <begin position="13"/>
        <end position="310"/>
    </location>
</feature>
<gene>
    <name evidence="2" type="ORF">QBC38DRAFT_34249</name>
</gene>
<dbReference type="GO" id="GO:0005634">
    <property type="term" value="C:nucleus"/>
    <property type="evidence" value="ECO:0007669"/>
    <property type="project" value="TreeGrafter"/>
</dbReference>